<name>A0A428RZ61_9HYPO</name>
<proteinExistence type="predicted"/>
<comment type="caution">
    <text evidence="2">The sequence shown here is derived from an EMBL/GenBank/DDBJ whole genome shotgun (WGS) entry which is preliminary data.</text>
</comment>
<dbReference type="Proteomes" id="UP000288429">
    <property type="component" value="Unassembled WGS sequence"/>
</dbReference>
<protein>
    <submittedName>
        <fullName evidence="2">Uncharacterized protein</fullName>
    </submittedName>
</protein>
<feature type="compositionally biased region" description="Polar residues" evidence="1">
    <location>
        <begin position="7"/>
        <end position="28"/>
    </location>
</feature>
<sequence>MAPPGNLVTTTPATQLQEPALPQPTTDPRSLVLDQSLMAAPKVDKTTHQEAVDMTQRSVMTIQPPAYPLEEIQEEFDLQHADEWLAGLADDYNEGWLRDVVETKRSPPTSLGSLCPPS</sequence>
<reference evidence="2 3" key="1">
    <citation type="submission" date="2017-06" db="EMBL/GenBank/DDBJ databases">
        <title>Cmopartive genomic analysis of Ambrosia Fusariam Clade fungi.</title>
        <authorList>
            <person name="Stajich J.E."/>
            <person name="Carrillo J."/>
            <person name="Kijimoto T."/>
            <person name="Eskalen A."/>
            <person name="O'Donnell K."/>
            <person name="Kasson M."/>
        </authorList>
    </citation>
    <scope>NUCLEOTIDE SEQUENCE [LARGE SCALE GENOMIC DNA]</scope>
    <source>
        <strain evidence="2 3">NRRL 20438</strain>
    </source>
</reference>
<accession>A0A428RZ61</accession>
<keyword evidence="3" id="KW-1185">Reference proteome</keyword>
<dbReference type="AlphaFoldDB" id="A0A428RZ61"/>
<evidence type="ECO:0000313" key="2">
    <source>
        <dbReference type="EMBL" id="RSL82830.1"/>
    </source>
</evidence>
<evidence type="ECO:0000256" key="1">
    <source>
        <dbReference type="SAM" id="MobiDB-lite"/>
    </source>
</evidence>
<evidence type="ECO:0000313" key="3">
    <source>
        <dbReference type="Proteomes" id="UP000288429"/>
    </source>
</evidence>
<feature type="region of interest" description="Disordered" evidence="1">
    <location>
        <begin position="1"/>
        <end position="28"/>
    </location>
</feature>
<gene>
    <name evidence="2" type="ORF">CDV31_016897</name>
</gene>
<dbReference type="EMBL" id="NIZV01000679">
    <property type="protein sequence ID" value="RSL82830.1"/>
    <property type="molecule type" value="Genomic_DNA"/>
</dbReference>
<organism evidence="2 3">
    <name type="scientific">Fusarium ambrosium</name>
    <dbReference type="NCBI Taxonomy" id="131363"/>
    <lineage>
        <taxon>Eukaryota</taxon>
        <taxon>Fungi</taxon>
        <taxon>Dikarya</taxon>
        <taxon>Ascomycota</taxon>
        <taxon>Pezizomycotina</taxon>
        <taxon>Sordariomycetes</taxon>
        <taxon>Hypocreomycetidae</taxon>
        <taxon>Hypocreales</taxon>
        <taxon>Nectriaceae</taxon>
        <taxon>Fusarium</taxon>
        <taxon>Fusarium solani species complex</taxon>
    </lineage>
</organism>